<name>A0A100IQL8_ASPNG</name>
<dbReference type="GO" id="GO:0016491">
    <property type="term" value="F:oxidoreductase activity"/>
    <property type="evidence" value="ECO:0007669"/>
    <property type="project" value="UniProtKB-KW"/>
</dbReference>
<comment type="caution">
    <text evidence="7">The sequence shown here is derived from an EMBL/GenBank/DDBJ whole genome shotgun (WGS) entry which is preliminary data.</text>
</comment>
<protein>
    <recommendedName>
        <fullName evidence="5 6">Tyrosinase copper-binding domain-containing protein</fullName>
    </recommendedName>
</protein>
<dbReference type="PANTHER" id="PTHR11474:SF125">
    <property type="entry name" value="N-ACETYL-6-HYDROXYTRYPTOPHAN OXIDASE IVOB-RELATED"/>
    <property type="match status" value="1"/>
</dbReference>
<feature type="domain" description="Tyrosinase copper-binding" evidence="6">
    <location>
        <begin position="271"/>
        <end position="282"/>
    </location>
</feature>
<dbReference type="SUPFAM" id="SSF48056">
    <property type="entry name" value="Di-copper centre-containing domain"/>
    <property type="match status" value="1"/>
</dbReference>
<proteinExistence type="predicted"/>
<dbReference type="EMBL" id="BCMY01000017">
    <property type="protein sequence ID" value="GAQ45571.1"/>
    <property type="molecule type" value="Genomic_DNA"/>
</dbReference>
<gene>
    <name evidence="7" type="ORF">ABL_08232</name>
</gene>
<keyword evidence="1" id="KW-0479">Metal-binding</keyword>
<accession>A0A100IQL8</accession>
<dbReference type="InterPro" id="IPR008922">
    <property type="entry name" value="Di-copper_centre_dom_sf"/>
</dbReference>
<dbReference type="GO" id="GO:0046872">
    <property type="term" value="F:metal ion binding"/>
    <property type="evidence" value="ECO:0007669"/>
    <property type="project" value="UniProtKB-KW"/>
</dbReference>
<dbReference type="Pfam" id="PF00264">
    <property type="entry name" value="Tyrosinase"/>
    <property type="match status" value="1"/>
</dbReference>
<keyword evidence="3" id="KW-0186">Copper</keyword>
<evidence type="ECO:0000259" key="5">
    <source>
        <dbReference type="PROSITE" id="PS00497"/>
    </source>
</evidence>
<feature type="chain" id="PRO_5007087665" description="Tyrosinase copper-binding domain-containing protein" evidence="4">
    <location>
        <begin position="28"/>
        <end position="357"/>
    </location>
</feature>
<dbReference type="InterPro" id="IPR050316">
    <property type="entry name" value="Tyrosinase/Hemocyanin"/>
</dbReference>
<dbReference type="PROSITE" id="PS00498">
    <property type="entry name" value="TYROSINASE_2"/>
    <property type="match status" value="1"/>
</dbReference>
<feature type="domain" description="Tyrosinase copper-binding" evidence="5">
    <location>
        <begin position="92"/>
        <end position="109"/>
    </location>
</feature>
<sequence length="357" mass="39029">MLSSVSTLALGVLTLCLLSSAAPTTQGRCTEENTMVRKEWSNLSPAERIAYTDAVTCLQNAPSRLNNSLYPGARNRYADFIAAHINYTFIVHLDAIFLPWHRGYVWLYESALRTECNYTGTQPYWDWPAYVSQPGGLANSTIFNGAPDSLGSDGRANDSCVYKGPFSSYIAPFPSFPQSIITDNIANNGSGTIPSWSFDYSPTCFQRGLNDTALRVNNNASCIATLLSEPSIGDFQNYLSTPEGDAHFGPHGGGHVAMGGNGADLFTSPTDPVFFLHHAQVDRMWTLWQARDPAARQYALNGTQTLENVPPSPELTLDDQITFGPLGKNYTTRELMDVAGGPFCYRMLPEGTPAHPM</sequence>
<evidence type="ECO:0000313" key="8">
    <source>
        <dbReference type="Proteomes" id="UP000068243"/>
    </source>
</evidence>
<dbReference type="PRINTS" id="PR00092">
    <property type="entry name" value="TYROSINASE"/>
</dbReference>
<evidence type="ECO:0000256" key="1">
    <source>
        <dbReference type="ARBA" id="ARBA00022723"/>
    </source>
</evidence>
<dbReference type="OrthoDB" id="6132182at2759"/>
<keyword evidence="2" id="KW-0560">Oxidoreductase</keyword>
<evidence type="ECO:0000313" key="7">
    <source>
        <dbReference type="EMBL" id="GAQ45571.1"/>
    </source>
</evidence>
<evidence type="ECO:0000259" key="6">
    <source>
        <dbReference type="PROSITE" id="PS00498"/>
    </source>
</evidence>
<dbReference type="VEuPathDB" id="FungiDB:An09g02980"/>
<dbReference type="Gene3D" id="1.10.1280.10">
    <property type="entry name" value="Di-copper center containing domain from catechol oxidase"/>
    <property type="match status" value="1"/>
</dbReference>
<keyword evidence="4" id="KW-0732">Signal</keyword>
<dbReference type="VEuPathDB" id="FungiDB:M747DRAFT_371537"/>
<feature type="signal peptide" evidence="4">
    <location>
        <begin position="1"/>
        <end position="27"/>
    </location>
</feature>
<organism evidence="7 8">
    <name type="scientific">Aspergillus niger</name>
    <dbReference type="NCBI Taxonomy" id="5061"/>
    <lineage>
        <taxon>Eukaryota</taxon>
        <taxon>Fungi</taxon>
        <taxon>Dikarya</taxon>
        <taxon>Ascomycota</taxon>
        <taxon>Pezizomycotina</taxon>
        <taxon>Eurotiomycetes</taxon>
        <taxon>Eurotiomycetidae</taxon>
        <taxon>Eurotiales</taxon>
        <taxon>Aspergillaceae</taxon>
        <taxon>Aspergillus</taxon>
        <taxon>Aspergillus subgen. Circumdati</taxon>
    </lineage>
</organism>
<dbReference type="Proteomes" id="UP000068243">
    <property type="component" value="Unassembled WGS sequence"/>
</dbReference>
<dbReference type="OMA" id="DYWPARP"/>
<dbReference type="AlphaFoldDB" id="A0A100IQL8"/>
<evidence type="ECO:0000256" key="4">
    <source>
        <dbReference type="SAM" id="SignalP"/>
    </source>
</evidence>
<dbReference type="PROSITE" id="PS00497">
    <property type="entry name" value="TYROSINASE_1"/>
    <property type="match status" value="1"/>
</dbReference>
<reference evidence="8" key="1">
    <citation type="journal article" date="2016" name="Genome Announc.">
        <title>Draft genome sequence of Aspergillus niger strain An76.</title>
        <authorList>
            <person name="Gong W."/>
            <person name="Cheng Z."/>
            <person name="Zhang H."/>
            <person name="Liu L."/>
            <person name="Gao P."/>
            <person name="Wang L."/>
        </authorList>
    </citation>
    <scope>NUCLEOTIDE SEQUENCE [LARGE SCALE GENOMIC DNA]</scope>
    <source>
        <strain evidence="8">An76</strain>
    </source>
</reference>
<evidence type="ECO:0000256" key="2">
    <source>
        <dbReference type="ARBA" id="ARBA00023002"/>
    </source>
</evidence>
<dbReference type="PANTHER" id="PTHR11474">
    <property type="entry name" value="TYROSINASE FAMILY MEMBER"/>
    <property type="match status" value="1"/>
</dbReference>
<evidence type="ECO:0000256" key="3">
    <source>
        <dbReference type="ARBA" id="ARBA00023008"/>
    </source>
</evidence>
<dbReference type="VEuPathDB" id="FungiDB:ATCC64974_10620"/>
<dbReference type="VEuPathDB" id="FungiDB:ASPNIDRAFT2_1180704"/>
<dbReference type="InterPro" id="IPR002227">
    <property type="entry name" value="Tyrosinase_Cu-bd"/>
</dbReference>